<comment type="caution">
    <text evidence="1">The sequence shown here is derived from an EMBL/GenBank/DDBJ whole genome shotgun (WGS) entry which is preliminary data.</text>
</comment>
<sequence length="161" mass="17364">MLRFEVTLSQAWLVSSSPPDGPEEITAEALTGEGLTAKPCAEAKGPEIQHGHPQMSSCQVLRGRRRPYCTGMECGWPIRRTLCTGGVNTGAERTQSQSGPAVTLLFHAGSLSQGLRRAPDAHFHSTVALPANLRSDIKMHVTACLSPGQKCIMVNERLLDM</sequence>
<accession>A0A9Q1F6V3</accession>
<proteinExistence type="predicted"/>
<dbReference type="Proteomes" id="UP001152622">
    <property type="component" value="Chromosome 8"/>
</dbReference>
<dbReference type="EMBL" id="JAINUF010000008">
    <property type="protein sequence ID" value="KAJ8352034.1"/>
    <property type="molecule type" value="Genomic_DNA"/>
</dbReference>
<organism evidence="1 2">
    <name type="scientific">Synaphobranchus kaupii</name>
    <name type="common">Kaup's arrowtooth eel</name>
    <dbReference type="NCBI Taxonomy" id="118154"/>
    <lineage>
        <taxon>Eukaryota</taxon>
        <taxon>Metazoa</taxon>
        <taxon>Chordata</taxon>
        <taxon>Craniata</taxon>
        <taxon>Vertebrata</taxon>
        <taxon>Euteleostomi</taxon>
        <taxon>Actinopterygii</taxon>
        <taxon>Neopterygii</taxon>
        <taxon>Teleostei</taxon>
        <taxon>Anguilliformes</taxon>
        <taxon>Synaphobranchidae</taxon>
        <taxon>Synaphobranchus</taxon>
    </lineage>
</organism>
<gene>
    <name evidence="1" type="ORF">SKAU_G00235100</name>
</gene>
<evidence type="ECO:0000313" key="2">
    <source>
        <dbReference type="Proteomes" id="UP001152622"/>
    </source>
</evidence>
<reference evidence="1" key="1">
    <citation type="journal article" date="2023" name="Science">
        <title>Genome structures resolve the early diversification of teleost fishes.</title>
        <authorList>
            <person name="Parey E."/>
            <person name="Louis A."/>
            <person name="Montfort J."/>
            <person name="Bouchez O."/>
            <person name="Roques C."/>
            <person name="Iampietro C."/>
            <person name="Lluch J."/>
            <person name="Castinel A."/>
            <person name="Donnadieu C."/>
            <person name="Desvignes T."/>
            <person name="Floi Bucao C."/>
            <person name="Jouanno E."/>
            <person name="Wen M."/>
            <person name="Mejri S."/>
            <person name="Dirks R."/>
            <person name="Jansen H."/>
            <person name="Henkel C."/>
            <person name="Chen W.J."/>
            <person name="Zahm M."/>
            <person name="Cabau C."/>
            <person name="Klopp C."/>
            <person name="Thompson A.W."/>
            <person name="Robinson-Rechavi M."/>
            <person name="Braasch I."/>
            <person name="Lecointre G."/>
            <person name="Bobe J."/>
            <person name="Postlethwait J.H."/>
            <person name="Berthelot C."/>
            <person name="Roest Crollius H."/>
            <person name="Guiguen Y."/>
        </authorList>
    </citation>
    <scope>NUCLEOTIDE SEQUENCE</scope>
    <source>
        <strain evidence="1">WJC10195</strain>
    </source>
</reference>
<evidence type="ECO:0000313" key="1">
    <source>
        <dbReference type="EMBL" id="KAJ8352034.1"/>
    </source>
</evidence>
<keyword evidence="2" id="KW-1185">Reference proteome</keyword>
<dbReference type="AlphaFoldDB" id="A0A9Q1F6V3"/>
<name>A0A9Q1F6V3_SYNKA</name>
<protein>
    <submittedName>
        <fullName evidence="1">Uncharacterized protein</fullName>
    </submittedName>
</protein>